<dbReference type="PANTHER" id="PTHR12606:SF1">
    <property type="entry name" value="UBIQUITIN-LIKE-SPECIFIC PROTEASE 1A"/>
    <property type="match status" value="1"/>
</dbReference>
<evidence type="ECO:0000256" key="4">
    <source>
        <dbReference type="ARBA" id="ARBA00022807"/>
    </source>
</evidence>
<evidence type="ECO:0000259" key="5">
    <source>
        <dbReference type="PROSITE" id="PS50600"/>
    </source>
</evidence>
<evidence type="ECO:0000256" key="1">
    <source>
        <dbReference type="ARBA" id="ARBA00005234"/>
    </source>
</evidence>
<sequence length="402" mass="46197">MGVEGVFCDFAKWWATATRKVVEAQGREIRELKKVTKGNNDMLQILWVEYVKGRKQSPLEKGDAHKLASIDEALHADLTEEDLKEDLPAKEAGTVSLKKHSLKRKLDYSLTEEDGGVDMPQDPDPKLMLVYGPNTPGYIDGGDLPKCMDVVFRPPVGVRFMLIDLVMAGYVFARGMSQRETIVPYEHGRGDRRTFWSLRPSKELYDDVLNMLAKNLTISREDKRIWWLPTTFAQFALSPESHCKDTFEYIKRVHIGKADQLTKIFVPLHLGRHWYLMIVHIRDKELIYLDSRKCDEVREARVKQMIDVVGIYLCSETCVTLSKNLIIDPNVADNYFLVQAKFINNMLKDRSFYLEDDTVPPTIDTFGVVEPPVSQQCATSKDCGVWVAQWMEFSRMWGSYDL</sequence>
<accession>A0ABU6RDM3</accession>
<keyword evidence="7" id="KW-1185">Reference proteome</keyword>
<comment type="caution">
    <text evidence="6">The sequence shown here is derived from an EMBL/GenBank/DDBJ whole genome shotgun (WGS) entry which is preliminary data.</text>
</comment>
<dbReference type="EMBL" id="JASCZI010030390">
    <property type="protein sequence ID" value="MED6122126.1"/>
    <property type="molecule type" value="Genomic_DNA"/>
</dbReference>
<dbReference type="Pfam" id="PF02902">
    <property type="entry name" value="Peptidase_C48"/>
    <property type="match status" value="1"/>
</dbReference>
<evidence type="ECO:0000313" key="6">
    <source>
        <dbReference type="EMBL" id="MED6122126.1"/>
    </source>
</evidence>
<dbReference type="Gene3D" id="3.40.395.10">
    <property type="entry name" value="Adenoviral Proteinase, Chain A"/>
    <property type="match status" value="1"/>
</dbReference>
<dbReference type="InterPro" id="IPR003653">
    <property type="entry name" value="Peptidase_C48_C"/>
</dbReference>
<dbReference type="PANTHER" id="PTHR12606">
    <property type="entry name" value="SENTRIN/SUMO-SPECIFIC PROTEASE"/>
    <property type="match status" value="1"/>
</dbReference>
<evidence type="ECO:0000256" key="2">
    <source>
        <dbReference type="ARBA" id="ARBA00022670"/>
    </source>
</evidence>
<evidence type="ECO:0000313" key="7">
    <source>
        <dbReference type="Proteomes" id="UP001341840"/>
    </source>
</evidence>
<protein>
    <recommendedName>
        <fullName evidence="5">Ubiquitin-like protease family profile domain-containing protein</fullName>
    </recommendedName>
</protein>
<dbReference type="Proteomes" id="UP001341840">
    <property type="component" value="Unassembled WGS sequence"/>
</dbReference>
<feature type="domain" description="Ubiquitin-like protease family profile" evidence="5">
    <location>
        <begin position="188"/>
        <end position="394"/>
    </location>
</feature>
<proteinExistence type="inferred from homology"/>
<dbReference type="InterPro" id="IPR038765">
    <property type="entry name" value="Papain-like_cys_pep_sf"/>
</dbReference>
<keyword evidence="2" id="KW-0645">Protease</keyword>
<reference evidence="6 7" key="1">
    <citation type="journal article" date="2023" name="Plants (Basel)">
        <title>Bridging the Gap: Combining Genomics and Transcriptomics Approaches to Understand Stylosanthes scabra, an Orphan Legume from the Brazilian Caatinga.</title>
        <authorList>
            <person name="Ferreira-Neto J.R.C."/>
            <person name="da Silva M.D."/>
            <person name="Binneck E."/>
            <person name="de Melo N.F."/>
            <person name="da Silva R.H."/>
            <person name="de Melo A.L.T.M."/>
            <person name="Pandolfi V."/>
            <person name="Bustamante F.O."/>
            <person name="Brasileiro-Vidal A.C."/>
            <person name="Benko-Iseppon A.M."/>
        </authorList>
    </citation>
    <scope>NUCLEOTIDE SEQUENCE [LARGE SCALE GENOMIC DNA]</scope>
    <source>
        <tissue evidence="6">Leaves</tissue>
    </source>
</reference>
<dbReference type="PROSITE" id="PS50600">
    <property type="entry name" value="ULP_PROTEASE"/>
    <property type="match status" value="1"/>
</dbReference>
<name>A0ABU6RDM3_9FABA</name>
<keyword evidence="3" id="KW-0378">Hydrolase</keyword>
<keyword evidence="4" id="KW-0788">Thiol protease</keyword>
<comment type="similarity">
    <text evidence="1">Belongs to the peptidase C48 family.</text>
</comment>
<dbReference type="SUPFAM" id="SSF54001">
    <property type="entry name" value="Cysteine proteinases"/>
    <property type="match status" value="1"/>
</dbReference>
<evidence type="ECO:0000256" key="3">
    <source>
        <dbReference type="ARBA" id="ARBA00022801"/>
    </source>
</evidence>
<organism evidence="6 7">
    <name type="scientific">Stylosanthes scabra</name>
    <dbReference type="NCBI Taxonomy" id="79078"/>
    <lineage>
        <taxon>Eukaryota</taxon>
        <taxon>Viridiplantae</taxon>
        <taxon>Streptophyta</taxon>
        <taxon>Embryophyta</taxon>
        <taxon>Tracheophyta</taxon>
        <taxon>Spermatophyta</taxon>
        <taxon>Magnoliopsida</taxon>
        <taxon>eudicotyledons</taxon>
        <taxon>Gunneridae</taxon>
        <taxon>Pentapetalae</taxon>
        <taxon>rosids</taxon>
        <taxon>fabids</taxon>
        <taxon>Fabales</taxon>
        <taxon>Fabaceae</taxon>
        <taxon>Papilionoideae</taxon>
        <taxon>50 kb inversion clade</taxon>
        <taxon>dalbergioids sensu lato</taxon>
        <taxon>Dalbergieae</taxon>
        <taxon>Pterocarpus clade</taxon>
        <taxon>Stylosanthes</taxon>
    </lineage>
</organism>
<gene>
    <name evidence="6" type="ORF">PIB30_036831</name>
</gene>